<evidence type="ECO:0000259" key="3">
    <source>
        <dbReference type="PROSITE" id="PS50103"/>
    </source>
</evidence>
<keyword evidence="1" id="KW-0862">Zinc</keyword>
<feature type="compositionally biased region" description="Polar residues" evidence="2">
    <location>
        <begin position="20"/>
        <end position="48"/>
    </location>
</feature>
<feature type="zinc finger region" description="C3H1-type" evidence="1">
    <location>
        <begin position="169"/>
        <end position="196"/>
    </location>
</feature>
<comment type="caution">
    <text evidence="4">The sequence shown here is derived from an EMBL/GenBank/DDBJ whole genome shotgun (WGS) entry which is preliminary data.</text>
</comment>
<dbReference type="Proteomes" id="UP000807353">
    <property type="component" value="Unassembled WGS sequence"/>
</dbReference>
<proteinExistence type="predicted"/>
<dbReference type="EMBL" id="MU150399">
    <property type="protein sequence ID" value="KAF9456874.1"/>
    <property type="molecule type" value="Genomic_DNA"/>
</dbReference>
<sequence length="353" mass="38608">MAGANKQTTRKRKVYHSDSKSCSSESRQTTNQEPSTKSTSQKSPVTMNATSENIANKPHAAQNPDKASLTIVSQHKPKNYISTILHVSESPLDKNCVVKPASNADVTVDGPIRSTRGLLEPPVDRRILNSEGSAPPQSVSTLRHPLPPRPPLSNENFIAFGWNAYPTRATQNEVCRLFLRGACRSGRTCPRIHPRSRRPPGNLFIKIKLAESPRAPVYETSNSERCGAPDPPHSIHLDPVIVKLPRGPIPSRASLSQEGTNQHTTDRSSSNTERGCGAVPKGSALNDRFNERAPLNRPLVSKHSGQYQAETTLQSDSDQSSKSSVSDSVWPTPESTICTCKFTLLTRQTFHQG</sequence>
<evidence type="ECO:0000256" key="1">
    <source>
        <dbReference type="PROSITE-ProRule" id="PRU00723"/>
    </source>
</evidence>
<organism evidence="4 5">
    <name type="scientific">Collybia nuda</name>
    <dbReference type="NCBI Taxonomy" id="64659"/>
    <lineage>
        <taxon>Eukaryota</taxon>
        <taxon>Fungi</taxon>
        <taxon>Dikarya</taxon>
        <taxon>Basidiomycota</taxon>
        <taxon>Agaricomycotina</taxon>
        <taxon>Agaricomycetes</taxon>
        <taxon>Agaricomycetidae</taxon>
        <taxon>Agaricales</taxon>
        <taxon>Tricholomatineae</taxon>
        <taxon>Clitocybaceae</taxon>
        <taxon>Collybia</taxon>
    </lineage>
</organism>
<evidence type="ECO:0000256" key="2">
    <source>
        <dbReference type="SAM" id="MobiDB-lite"/>
    </source>
</evidence>
<feature type="compositionally biased region" description="Low complexity" evidence="2">
    <location>
        <begin position="314"/>
        <end position="329"/>
    </location>
</feature>
<feature type="region of interest" description="Disordered" evidence="2">
    <location>
        <begin position="126"/>
        <end position="148"/>
    </location>
</feature>
<dbReference type="PROSITE" id="PS50103">
    <property type="entry name" value="ZF_C3H1"/>
    <property type="match status" value="1"/>
</dbReference>
<keyword evidence="1" id="KW-0479">Metal-binding</keyword>
<dbReference type="AlphaFoldDB" id="A0A9P5XTS0"/>
<feature type="region of interest" description="Disordered" evidence="2">
    <location>
        <begin position="215"/>
        <end position="332"/>
    </location>
</feature>
<feature type="compositionally biased region" description="Polar residues" evidence="2">
    <location>
        <begin position="130"/>
        <end position="141"/>
    </location>
</feature>
<gene>
    <name evidence="4" type="ORF">BDZ94DRAFT_312023</name>
</gene>
<protein>
    <recommendedName>
        <fullName evidence="3">C3H1-type domain-containing protein</fullName>
    </recommendedName>
</protein>
<feature type="compositionally biased region" description="Polar residues" evidence="2">
    <location>
        <begin position="253"/>
        <end position="273"/>
    </location>
</feature>
<dbReference type="OrthoDB" id="10678173at2759"/>
<dbReference type="GO" id="GO:0008270">
    <property type="term" value="F:zinc ion binding"/>
    <property type="evidence" value="ECO:0007669"/>
    <property type="project" value="UniProtKB-KW"/>
</dbReference>
<evidence type="ECO:0000313" key="4">
    <source>
        <dbReference type="EMBL" id="KAF9456874.1"/>
    </source>
</evidence>
<feature type="compositionally biased region" description="Polar residues" evidence="2">
    <location>
        <begin position="303"/>
        <end position="313"/>
    </location>
</feature>
<evidence type="ECO:0000313" key="5">
    <source>
        <dbReference type="Proteomes" id="UP000807353"/>
    </source>
</evidence>
<accession>A0A9P5XTS0</accession>
<keyword evidence="5" id="KW-1185">Reference proteome</keyword>
<name>A0A9P5XTS0_9AGAR</name>
<reference evidence="4" key="1">
    <citation type="submission" date="2020-11" db="EMBL/GenBank/DDBJ databases">
        <authorList>
            <consortium name="DOE Joint Genome Institute"/>
            <person name="Ahrendt S."/>
            <person name="Riley R."/>
            <person name="Andreopoulos W."/>
            <person name="Labutti K."/>
            <person name="Pangilinan J."/>
            <person name="Ruiz-Duenas F.J."/>
            <person name="Barrasa J.M."/>
            <person name="Sanchez-Garcia M."/>
            <person name="Camarero S."/>
            <person name="Miyauchi S."/>
            <person name="Serrano A."/>
            <person name="Linde D."/>
            <person name="Babiker R."/>
            <person name="Drula E."/>
            <person name="Ayuso-Fernandez I."/>
            <person name="Pacheco R."/>
            <person name="Padilla G."/>
            <person name="Ferreira P."/>
            <person name="Barriuso J."/>
            <person name="Kellner H."/>
            <person name="Castanera R."/>
            <person name="Alfaro M."/>
            <person name="Ramirez L."/>
            <person name="Pisabarro A.G."/>
            <person name="Kuo A."/>
            <person name="Tritt A."/>
            <person name="Lipzen A."/>
            <person name="He G."/>
            <person name="Yan M."/>
            <person name="Ng V."/>
            <person name="Cullen D."/>
            <person name="Martin F."/>
            <person name="Rosso M.-N."/>
            <person name="Henrissat B."/>
            <person name="Hibbett D."/>
            <person name="Martinez A.T."/>
            <person name="Grigoriev I.V."/>
        </authorList>
    </citation>
    <scope>NUCLEOTIDE SEQUENCE</scope>
    <source>
        <strain evidence="4">CBS 247.69</strain>
    </source>
</reference>
<keyword evidence="1" id="KW-0863">Zinc-finger</keyword>
<dbReference type="InterPro" id="IPR000571">
    <property type="entry name" value="Znf_CCCH"/>
</dbReference>
<feature type="region of interest" description="Disordered" evidence="2">
    <location>
        <begin position="1"/>
        <end position="48"/>
    </location>
</feature>
<feature type="domain" description="C3H1-type" evidence="3">
    <location>
        <begin position="169"/>
        <end position="196"/>
    </location>
</feature>